<accession>A0A2K8L0M6</accession>
<dbReference type="RefSeq" id="WP_100278574.1">
    <property type="nucleotide sequence ID" value="NZ_CP018799.1"/>
</dbReference>
<dbReference type="InterPro" id="IPR002363">
    <property type="entry name" value="Ribosomal_uL10_CS_bac"/>
</dbReference>
<keyword evidence="6" id="KW-0699">rRNA-binding</keyword>
<evidence type="ECO:0000313" key="7">
    <source>
        <dbReference type="EMBL" id="ATX80860.1"/>
    </source>
</evidence>
<organism evidence="7 8">
    <name type="scientific">Mariprofundus aestuarium</name>
    <dbReference type="NCBI Taxonomy" id="1921086"/>
    <lineage>
        <taxon>Bacteria</taxon>
        <taxon>Pseudomonadati</taxon>
        <taxon>Pseudomonadota</taxon>
        <taxon>Candidatius Mariprofundia</taxon>
        <taxon>Mariprofundales</taxon>
        <taxon>Mariprofundaceae</taxon>
        <taxon>Mariprofundus</taxon>
    </lineage>
</organism>
<comment type="similarity">
    <text evidence="2 6">Belongs to the universal ribosomal protein uL10 family.</text>
</comment>
<keyword evidence="3 6" id="KW-0689">Ribosomal protein</keyword>
<dbReference type="Pfam" id="PF00466">
    <property type="entry name" value="Ribosomal_L10"/>
    <property type="match status" value="1"/>
</dbReference>
<proteinExistence type="inferred from homology"/>
<dbReference type="CDD" id="cd05797">
    <property type="entry name" value="Ribosomal_L10"/>
    <property type="match status" value="1"/>
</dbReference>
<dbReference type="OrthoDB" id="9808307at2"/>
<evidence type="ECO:0000313" key="8">
    <source>
        <dbReference type="Proteomes" id="UP000231701"/>
    </source>
</evidence>
<evidence type="ECO:0000256" key="3">
    <source>
        <dbReference type="ARBA" id="ARBA00022980"/>
    </source>
</evidence>
<dbReference type="SUPFAM" id="SSF160369">
    <property type="entry name" value="Ribosomal protein L10-like"/>
    <property type="match status" value="1"/>
</dbReference>
<reference evidence="7 8" key="1">
    <citation type="submission" date="2016-12" db="EMBL/GenBank/DDBJ databases">
        <title>Isolation and genomic insights into novel planktonic Zetaproteobacteria from stratified waters of the Chesapeake Bay.</title>
        <authorList>
            <person name="McAllister S.M."/>
            <person name="Kato S."/>
            <person name="Chan C.S."/>
            <person name="Chiu B.K."/>
            <person name="Field E.K."/>
        </authorList>
    </citation>
    <scope>NUCLEOTIDE SEQUENCE [LARGE SCALE GENOMIC DNA]</scope>
    <source>
        <strain evidence="7 8">CP-5</strain>
    </source>
</reference>
<dbReference type="AlphaFoldDB" id="A0A2K8L0M6"/>
<dbReference type="InterPro" id="IPR043141">
    <property type="entry name" value="Ribosomal_uL10-like_sf"/>
</dbReference>
<evidence type="ECO:0000256" key="1">
    <source>
        <dbReference type="ARBA" id="ARBA00002633"/>
    </source>
</evidence>
<keyword evidence="6" id="KW-0694">RNA-binding</keyword>
<dbReference type="InterPro" id="IPR022973">
    <property type="entry name" value="Ribosomal_uL10_bac"/>
</dbReference>
<sequence>MNKNDKQRIVEELHAAWSESTAGVVTHYSGLSVSKLGELRRTLHEADVSLQVVKNTLARRAAEGTDFKAAEQLFTGPVAIAYGKDPVAMAKAISEFAKKNDALKVQGGVLDGKLVDVAGISVLANLPSREVLLAKMLGSMQAPISGFVRTLAEVPASFVRTLAAIRDQKEAA</sequence>
<name>A0A2K8L0M6_MARES</name>
<comment type="subunit">
    <text evidence="6">Part of the ribosomal stalk of the 50S ribosomal subunit. The N-terminus interacts with L11 and the large rRNA to form the base of the stalk. The C-terminus forms an elongated spine to which L12 dimers bind in a sequential fashion forming a multimeric L10(L12)X complex.</text>
</comment>
<dbReference type="GO" id="GO:0070180">
    <property type="term" value="F:large ribosomal subunit rRNA binding"/>
    <property type="evidence" value="ECO:0007669"/>
    <property type="project" value="UniProtKB-UniRule"/>
</dbReference>
<comment type="function">
    <text evidence="1 6">Forms part of the ribosomal stalk, playing a central role in the interaction of the ribosome with GTP-bound translation factors.</text>
</comment>
<dbReference type="GO" id="GO:0003735">
    <property type="term" value="F:structural constituent of ribosome"/>
    <property type="evidence" value="ECO:0007669"/>
    <property type="project" value="InterPro"/>
</dbReference>
<keyword evidence="8" id="KW-1185">Reference proteome</keyword>
<evidence type="ECO:0000256" key="5">
    <source>
        <dbReference type="ARBA" id="ARBA00035202"/>
    </source>
</evidence>
<dbReference type="Proteomes" id="UP000231701">
    <property type="component" value="Chromosome"/>
</dbReference>
<protein>
    <recommendedName>
        <fullName evidence="5 6">Large ribosomal subunit protein uL10</fullName>
    </recommendedName>
</protein>
<dbReference type="Gene3D" id="3.30.70.1730">
    <property type="match status" value="1"/>
</dbReference>
<dbReference type="HAMAP" id="MF_00362">
    <property type="entry name" value="Ribosomal_uL10"/>
    <property type="match status" value="1"/>
</dbReference>
<evidence type="ECO:0000256" key="2">
    <source>
        <dbReference type="ARBA" id="ARBA00008889"/>
    </source>
</evidence>
<dbReference type="KEGG" id="maes:Ga0123461_2461"/>
<dbReference type="PANTHER" id="PTHR11560">
    <property type="entry name" value="39S RIBOSOMAL PROTEIN L10, MITOCHONDRIAL"/>
    <property type="match status" value="1"/>
</dbReference>
<evidence type="ECO:0000256" key="6">
    <source>
        <dbReference type="HAMAP-Rule" id="MF_00362"/>
    </source>
</evidence>
<dbReference type="InterPro" id="IPR001790">
    <property type="entry name" value="Ribosomal_uL10"/>
</dbReference>
<dbReference type="EMBL" id="CP018799">
    <property type="protein sequence ID" value="ATX80860.1"/>
    <property type="molecule type" value="Genomic_DNA"/>
</dbReference>
<dbReference type="NCBIfam" id="NF000955">
    <property type="entry name" value="PRK00099.1-1"/>
    <property type="match status" value="1"/>
</dbReference>
<dbReference type="GO" id="GO:0015934">
    <property type="term" value="C:large ribosomal subunit"/>
    <property type="evidence" value="ECO:0007669"/>
    <property type="project" value="InterPro"/>
</dbReference>
<keyword evidence="4 6" id="KW-0687">Ribonucleoprotein</keyword>
<gene>
    <name evidence="6" type="primary">rplJ</name>
    <name evidence="7" type="ORF">Ga0123461_2461</name>
</gene>
<dbReference type="Gene3D" id="6.10.250.290">
    <property type="match status" value="1"/>
</dbReference>
<dbReference type="GO" id="GO:0006412">
    <property type="term" value="P:translation"/>
    <property type="evidence" value="ECO:0007669"/>
    <property type="project" value="UniProtKB-UniRule"/>
</dbReference>
<dbReference type="InterPro" id="IPR047865">
    <property type="entry name" value="Ribosomal_uL10_bac_type"/>
</dbReference>
<evidence type="ECO:0000256" key="4">
    <source>
        <dbReference type="ARBA" id="ARBA00023274"/>
    </source>
</evidence>
<dbReference type="PROSITE" id="PS01109">
    <property type="entry name" value="RIBOSOMAL_L10"/>
    <property type="match status" value="1"/>
</dbReference>